<dbReference type="InterPro" id="IPR008256">
    <property type="entry name" value="Peptidase_S1B"/>
</dbReference>
<keyword evidence="4 6" id="KW-0378">Hydrolase</keyword>
<comment type="similarity">
    <text evidence="1 6">Belongs to the peptidase S1B family.</text>
</comment>
<evidence type="ECO:0000256" key="6">
    <source>
        <dbReference type="RuleBase" id="RU004296"/>
    </source>
</evidence>
<dbReference type="PROSITE" id="PS00134">
    <property type="entry name" value="TRYPSIN_HIS"/>
    <property type="match status" value="1"/>
</dbReference>
<sequence>MKFNKNTTLTSAIGISLSFLVFTSDLSFADVEGITSEKSSQVEMIQMPNPEDYATAKSEMPMVDSLPDSAFDNNVLQSGSMQVVSGEGHEPRIKYRGKATTLFNPILFPQDSQAQEQDSQAIPQAAGGSGLQFTSSKVFPQASDTAYPLSTTGKIWFTINGFWKVCSGSMVKPGIVVTAGHCVHSGNNASSGWYSNFQFAPAYRSGSAPYGIWRNWAFANTTGTWYSGGGSVPNDADYAVIVFNKNASGRRIGDYTGWLGWQYPSMIGHHITTLGYPNNLDGGSVNHRVDSNVNQGGGNTGVFGSDMTGGSSGGAIVLNLRQEYTGVASGWEHNPNRLVSVVSYGATDTSLMRQGGSQFDSRFQTLLNNTCSRYPWAC</sequence>
<dbReference type="InterPro" id="IPR018114">
    <property type="entry name" value="TRYPSIN_HIS"/>
</dbReference>
<feature type="domain" description="Peptidase S1" evidence="7">
    <location>
        <begin position="164"/>
        <end position="331"/>
    </location>
</feature>
<evidence type="ECO:0000313" key="9">
    <source>
        <dbReference type="Proteomes" id="UP000494216"/>
    </source>
</evidence>
<keyword evidence="9" id="KW-1185">Reference proteome</keyword>
<dbReference type="AlphaFoldDB" id="A0A8S0WN01"/>
<dbReference type="Gene3D" id="2.40.10.10">
    <property type="entry name" value="Trypsin-like serine proteases"/>
    <property type="match status" value="2"/>
</dbReference>
<gene>
    <name evidence="8" type="ORF">METHB2_180043</name>
</gene>
<feature type="chain" id="PRO_5035959902" description="Serine protease" evidence="6">
    <location>
        <begin position="30"/>
        <end position="378"/>
    </location>
</feature>
<evidence type="ECO:0000256" key="5">
    <source>
        <dbReference type="ARBA" id="ARBA00022825"/>
    </source>
</evidence>
<keyword evidence="2 6" id="KW-0645">Protease</keyword>
<dbReference type="Proteomes" id="UP000494216">
    <property type="component" value="Unassembled WGS sequence"/>
</dbReference>
<comment type="caution">
    <text evidence="8">The sequence shown here is derived from an EMBL/GenBank/DDBJ whole genome shotgun (WGS) entry which is preliminary data.</text>
</comment>
<evidence type="ECO:0000256" key="4">
    <source>
        <dbReference type="ARBA" id="ARBA00022801"/>
    </source>
</evidence>
<dbReference type="EMBL" id="CADCXN010000045">
    <property type="protein sequence ID" value="CAA9890092.1"/>
    <property type="molecule type" value="Genomic_DNA"/>
</dbReference>
<evidence type="ECO:0000256" key="1">
    <source>
        <dbReference type="ARBA" id="ARBA00008764"/>
    </source>
</evidence>
<dbReference type="PANTHER" id="PTHR15462:SF19">
    <property type="entry name" value="PEPTIDASE S1 DOMAIN-CONTAINING PROTEIN"/>
    <property type="match status" value="1"/>
</dbReference>
<dbReference type="PANTHER" id="PTHR15462">
    <property type="entry name" value="SERINE PROTEASE"/>
    <property type="match status" value="1"/>
</dbReference>
<dbReference type="SUPFAM" id="SSF50494">
    <property type="entry name" value="Trypsin-like serine proteases"/>
    <property type="match status" value="1"/>
</dbReference>
<dbReference type="Pfam" id="PF00089">
    <property type="entry name" value="Trypsin"/>
    <property type="match status" value="1"/>
</dbReference>
<dbReference type="InterPro" id="IPR009003">
    <property type="entry name" value="Peptidase_S1_PA"/>
</dbReference>
<reference evidence="8 9" key="1">
    <citation type="submission" date="2020-02" db="EMBL/GenBank/DDBJ databases">
        <authorList>
            <person name="Hogendoorn C."/>
        </authorList>
    </citation>
    <scope>NUCLEOTIDE SEQUENCE [LARGE SCALE GENOMIC DNA]</scope>
    <source>
        <strain evidence="8">METHB21</strain>
    </source>
</reference>
<dbReference type="RefSeq" id="WP_174625060.1">
    <property type="nucleotide sequence ID" value="NZ_CADCXN010000045.1"/>
</dbReference>
<proteinExistence type="inferred from homology"/>
<evidence type="ECO:0000256" key="3">
    <source>
        <dbReference type="ARBA" id="ARBA00022729"/>
    </source>
</evidence>
<accession>A0A8S0WN01</accession>
<dbReference type="GO" id="GO:0006508">
    <property type="term" value="P:proteolysis"/>
    <property type="evidence" value="ECO:0007669"/>
    <property type="project" value="UniProtKB-KW"/>
</dbReference>
<dbReference type="InterPro" id="IPR001254">
    <property type="entry name" value="Trypsin_dom"/>
</dbReference>
<dbReference type="PRINTS" id="PR00839">
    <property type="entry name" value="V8PROTEASE"/>
</dbReference>
<evidence type="ECO:0000256" key="2">
    <source>
        <dbReference type="ARBA" id="ARBA00022670"/>
    </source>
</evidence>
<keyword evidence="5 6" id="KW-0720">Serine protease</keyword>
<evidence type="ECO:0000259" key="7">
    <source>
        <dbReference type="Pfam" id="PF00089"/>
    </source>
</evidence>
<feature type="signal peptide" evidence="6">
    <location>
        <begin position="1"/>
        <end position="29"/>
    </location>
</feature>
<dbReference type="EC" id="3.4.21.-" evidence="6"/>
<organism evidence="8 9">
    <name type="scientific">Candidatus Methylobacter favarea</name>
    <dbReference type="NCBI Taxonomy" id="2707345"/>
    <lineage>
        <taxon>Bacteria</taxon>
        <taxon>Pseudomonadati</taxon>
        <taxon>Pseudomonadota</taxon>
        <taxon>Gammaproteobacteria</taxon>
        <taxon>Methylococcales</taxon>
        <taxon>Methylococcaceae</taxon>
        <taxon>Methylobacter</taxon>
    </lineage>
</organism>
<dbReference type="InterPro" id="IPR050966">
    <property type="entry name" value="Glutamyl_endopeptidase"/>
</dbReference>
<evidence type="ECO:0000313" key="8">
    <source>
        <dbReference type="EMBL" id="CAA9890092.1"/>
    </source>
</evidence>
<dbReference type="InterPro" id="IPR043504">
    <property type="entry name" value="Peptidase_S1_PA_chymotrypsin"/>
</dbReference>
<name>A0A8S0WN01_9GAMM</name>
<dbReference type="GO" id="GO:0004252">
    <property type="term" value="F:serine-type endopeptidase activity"/>
    <property type="evidence" value="ECO:0007669"/>
    <property type="project" value="InterPro"/>
</dbReference>
<protein>
    <recommendedName>
        <fullName evidence="6">Serine protease</fullName>
        <ecNumber evidence="6">3.4.21.-</ecNumber>
    </recommendedName>
</protein>
<keyword evidence="3 6" id="KW-0732">Signal</keyword>